<evidence type="ECO:0000256" key="5">
    <source>
        <dbReference type="ARBA" id="ARBA00047925"/>
    </source>
</evidence>
<keyword evidence="6" id="KW-0963">Cytoplasm</keyword>
<proteinExistence type="inferred from homology"/>
<dbReference type="SUPFAM" id="SSF111331">
    <property type="entry name" value="NAD kinase/diacylglycerol kinase-like"/>
    <property type="match status" value="1"/>
</dbReference>
<feature type="binding site" evidence="6">
    <location>
        <position position="169"/>
    </location>
    <ligand>
        <name>NAD(+)</name>
        <dbReference type="ChEBI" id="CHEBI:57540"/>
    </ligand>
</feature>
<name>D0LKF9_HALO1</name>
<dbReference type="EC" id="2.7.1.23" evidence="6"/>
<gene>
    <name evidence="6" type="primary">nadK</name>
    <name evidence="8" type="ordered locus">Hoch_2471</name>
</gene>
<dbReference type="InterPro" id="IPR002504">
    <property type="entry name" value="NADK"/>
</dbReference>
<feature type="active site" description="Proton acceptor" evidence="6">
    <location>
        <position position="67"/>
    </location>
</feature>
<comment type="function">
    <text evidence="6">Involved in the regulation of the intracellular balance of NAD and NADP, and is a key enzyme in the biosynthesis of NADP. Catalyzes specifically the phosphorylation on 2'-hydroxyl of the adenosine moiety of NAD to yield NADP.</text>
</comment>
<dbReference type="InterPro" id="IPR017438">
    <property type="entry name" value="ATP-NAD_kinase_N"/>
</dbReference>
<dbReference type="InterPro" id="IPR017437">
    <property type="entry name" value="ATP-NAD_kinase_PpnK-typ_C"/>
</dbReference>
<evidence type="ECO:0000313" key="8">
    <source>
        <dbReference type="EMBL" id="ACY15007.1"/>
    </source>
</evidence>
<dbReference type="RefSeq" id="WP_012827615.1">
    <property type="nucleotide sequence ID" value="NC_013440.1"/>
</dbReference>
<keyword evidence="4 6" id="KW-0520">NAD</keyword>
<dbReference type="GO" id="GO:0006741">
    <property type="term" value="P:NADP+ biosynthetic process"/>
    <property type="evidence" value="ECO:0007669"/>
    <property type="project" value="UniProtKB-UniRule"/>
</dbReference>
<dbReference type="HOGENOM" id="CLU_008831_0_1_7"/>
<feature type="binding site" evidence="6">
    <location>
        <position position="152"/>
    </location>
    <ligand>
        <name>NAD(+)</name>
        <dbReference type="ChEBI" id="CHEBI:57540"/>
    </ligand>
</feature>
<evidence type="ECO:0000256" key="3">
    <source>
        <dbReference type="ARBA" id="ARBA00022857"/>
    </source>
</evidence>
<evidence type="ECO:0000256" key="4">
    <source>
        <dbReference type="ARBA" id="ARBA00023027"/>
    </source>
</evidence>
<protein>
    <recommendedName>
        <fullName evidence="6">NAD kinase</fullName>
        <ecNumber evidence="6">2.7.1.23</ecNumber>
    </recommendedName>
    <alternativeName>
        <fullName evidence="6">ATP-dependent NAD kinase</fullName>
    </alternativeName>
</protein>
<reference evidence="8 9" key="1">
    <citation type="journal article" date="2010" name="Stand. Genomic Sci.">
        <title>Complete genome sequence of Haliangium ochraceum type strain (SMP-2).</title>
        <authorList>
            <consortium name="US DOE Joint Genome Institute (JGI-PGF)"/>
            <person name="Ivanova N."/>
            <person name="Daum C."/>
            <person name="Lang E."/>
            <person name="Abt B."/>
            <person name="Kopitz M."/>
            <person name="Saunders E."/>
            <person name="Lapidus A."/>
            <person name="Lucas S."/>
            <person name="Glavina Del Rio T."/>
            <person name="Nolan M."/>
            <person name="Tice H."/>
            <person name="Copeland A."/>
            <person name="Cheng J.F."/>
            <person name="Chen F."/>
            <person name="Bruce D."/>
            <person name="Goodwin L."/>
            <person name="Pitluck S."/>
            <person name="Mavromatis K."/>
            <person name="Pati A."/>
            <person name="Mikhailova N."/>
            <person name="Chen A."/>
            <person name="Palaniappan K."/>
            <person name="Land M."/>
            <person name="Hauser L."/>
            <person name="Chang Y.J."/>
            <person name="Jeffries C.D."/>
            <person name="Detter J.C."/>
            <person name="Brettin T."/>
            <person name="Rohde M."/>
            <person name="Goker M."/>
            <person name="Bristow J."/>
            <person name="Markowitz V."/>
            <person name="Eisen J.A."/>
            <person name="Hugenholtz P."/>
            <person name="Kyrpides N.C."/>
            <person name="Klenk H.P."/>
        </authorList>
    </citation>
    <scope>NUCLEOTIDE SEQUENCE [LARGE SCALE GENOMIC DNA]</scope>
    <source>
        <strain evidence="9">DSM 14365 / CIP 107738 / JCM 11303 / AJ 13395 / SMP-2</strain>
    </source>
</reference>
<comment type="caution">
    <text evidence="6">Lacks conserved residue(s) required for the propagation of feature annotation.</text>
</comment>
<evidence type="ECO:0000256" key="2">
    <source>
        <dbReference type="ARBA" id="ARBA00022777"/>
    </source>
</evidence>
<dbReference type="Pfam" id="PF01513">
    <property type="entry name" value="NAD_kinase"/>
    <property type="match status" value="1"/>
</dbReference>
<comment type="catalytic activity">
    <reaction evidence="5 6">
        <text>NAD(+) + ATP = ADP + NADP(+) + H(+)</text>
        <dbReference type="Rhea" id="RHEA:18629"/>
        <dbReference type="ChEBI" id="CHEBI:15378"/>
        <dbReference type="ChEBI" id="CHEBI:30616"/>
        <dbReference type="ChEBI" id="CHEBI:57540"/>
        <dbReference type="ChEBI" id="CHEBI:58349"/>
        <dbReference type="ChEBI" id="CHEBI:456216"/>
        <dbReference type="EC" id="2.7.1.23"/>
    </reaction>
</comment>
<sequence>MQRVGFILKPGQSSNERLLTELATWVLELGHLPVIAAEDRPVIQNVVIVPREHIGQEIDMAVVLGGDGTMLGASNLVADQGVPVLGINLGRLGFLTPFDLEDAEDAIADALAGKLRTSERMRLAVTYTSDGEAPVTRTGLNDAVIHQGAMARLIEVEAQLDGDMVSLYRADGLIIATPTGSTAYNLAAGGPIIEPGQRAMVLTPVCPHSLTNRSLVVPGSSSITIHLDRSARGVVLTVDGQWAHSFSPDDEIEIAAAARPLVVFKSDKRYFDILREKLHWGARLDRSHEQIDEAVGRRSGRISTRQDAVSDPDDDD</sequence>
<comment type="subcellular location">
    <subcellularLocation>
        <location evidence="6">Cytoplasm</location>
    </subcellularLocation>
</comment>
<accession>D0LKF9</accession>
<dbReference type="Proteomes" id="UP000001880">
    <property type="component" value="Chromosome"/>
</dbReference>
<dbReference type="STRING" id="502025.Hoch_2471"/>
<dbReference type="EMBL" id="CP001804">
    <property type="protein sequence ID" value="ACY15007.1"/>
    <property type="molecule type" value="Genomic_DNA"/>
</dbReference>
<dbReference type="GO" id="GO:0051287">
    <property type="term" value="F:NAD binding"/>
    <property type="evidence" value="ECO:0007669"/>
    <property type="project" value="UniProtKB-ARBA"/>
</dbReference>
<feature type="binding site" evidence="6">
    <location>
        <position position="241"/>
    </location>
    <ligand>
        <name>NAD(+)</name>
        <dbReference type="ChEBI" id="CHEBI:57540"/>
    </ligand>
</feature>
<evidence type="ECO:0000313" key="9">
    <source>
        <dbReference type="Proteomes" id="UP000001880"/>
    </source>
</evidence>
<dbReference type="eggNOG" id="COG0061">
    <property type="taxonomic scope" value="Bacteria"/>
</dbReference>
<dbReference type="HAMAP" id="MF_00361">
    <property type="entry name" value="NAD_kinase"/>
    <property type="match status" value="1"/>
</dbReference>
<dbReference type="GO" id="GO:0046872">
    <property type="term" value="F:metal ion binding"/>
    <property type="evidence" value="ECO:0007669"/>
    <property type="project" value="UniProtKB-UniRule"/>
</dbReference>
<keyword evidence="2 6" id="KW-0418">Kinase</keyword>
<dbReference type="GO" id="GO:0019674">
    <property type="term" value="P:NAD+ metabolic process"/>
    <property type="evidence" value="ECO:0007669"/>
    <property type="project" value="InterPro"/>
</dbReference>
<evidence type="ECO:0000256" key="7">
    <source>
        <dbReference type="SAM" id="MobiDB-lite"/>
    </source>
</evidence>
<keyword evidence="9" id="KW-1185">Reference proteome</keyword>
<dbReference type="GO" id="GO:0005737">
    <property type="term" value="C:cytoplasm"/>
    <property type="evidence" value="ECO:0007669"/>
    <property type="project" value="UniProtKB-SubCell"/>
</dbReference>
<feature type="binding site" evidence="6">
    <location>
        <begin position="67"/>
        <end position="68"/>
    </location>
    <ligand>
        <name>NAD(+)</name>
        <dbReference type="ChEBI" id="CHEBI:57540"/>
    </ligand>
</feature>
<feature type="region of interest" description="Disordered" evidence="7">
    <location>
        <begin position="295"/>
        <end position="316"/>
    </location>
</feature>
<dbReference type="GO" id="GO:0003951">
    <property type="term" value="F:NAD+ kinase activity"/>
    <property type="evidence" value="ECO:0007669"/>
    <property type="project" value="UniProtKB-UniRule"/>
</dbReference>
<comment type="similarity">
    <text evidence="6">Belongs to the NAD kinase family.</text>
</comment>
<dbReference type="Pfam" id="PF20143">
    <property type="entry name" value="NAD_kinase_C"/>
    <property type="match status" value="1"/>
</dbReference>
<keyword evidence="6" id="KW-0067">ATP-binding</keyword>
<feature type="binding site" evidence="6">
    <location>
        <position position="171"/>
    </location>
    <ligand>
        <name>NAD(+)</name>
        <dbReference type="ChEBI" id="CHEBI:57540"/>
    </ligand>
</feature>
<evidence type="ECO:0000256" key="1">
    <source>
        <dbReference type="ARBA" id="ARBA00022679"/>
    </source>
</evidence>
<evidence type="ECO:0000256" key="6">
    <source>
        <dbReference type="HAMAP-Rule" id="MF_00361"/>
    </source>
</evidence>
<dbReference type="Gene3D" id="2.60.200.30">
    <property type="entry name" value="Probable inorganic polyphosphate/atp-NAD kinase, domain 2"/>
    <property type="match status" value="1"/>
</dbReference>
<dbReference type="PANTHER" id="PTHR20275">
    <property type="entry name" value="NAD KINASE"/>
    <property type="match status" value="1"/>
</dbReference>
<comment type="cofactor">
    <cofactor evidence="6">
        <name>a divalent metal cation</name>
        <dbReference type="ChEBI" id="CHEBI:60240"/>
    </cofactor>
</comment>
<dbReference type="KEGG" id="hoh:Hoch_2471"/>
<dbReference type="InterPro" id="IPR016064">
    <property type="entry name" value="NAD/diacylglycerol_kinase_sf"/>
</dbReference>
<organism evidence="8 9">
    <name type="scientific">Haliangium ochraceum (strain DSM 14365 / JCM 11303 / SMP-2)</name>
    <dbReference type="NCBI Taxonomy" id="502025"/>
    <lineage>
        <taxon>Bacteria</taxon>
        <taxon>Pseudomonadati</taxon>
        <taxon>Myxococcota</taxon>
        <taxon>Polyangia</taxon>
        <taxon>Haliangiales</taxon>
        <taxon>Kofleriaceae</taxon>
        <taxon>Haliangium</taxon>
    </lineage>
</organism>
<dbReference type="AlphaFoldDB" id="D0LKF9"/>
<keyword evidence="6" id="KW-0547">Nucleotide-binding</keyword>
<keyword evidence="1 6" id="KW-0808">Transferase</keyword>
<feature type="binding site" evidence="6">
    <location>
        <begin position="141"/>
        <end position="142"/>
    </location>
    <ligand>
        <name>NAD(+)</name>
        <dbReference type="ChEBI" id="CHEBI:57540"/>
    </ligand>
</feature>
<dbReference type="OrthoDB" id="9774737at2"/>
<keyword evidence="3 6" id="KW-0521">NADP</keyword>
<dbReference type="GO" id="GO:0005524">
    <property type="term" value="F:ATP binding"/>
    <property type="evidence" value="ECO:0007669"/>
    <property type="project" value="UniProtKB-KW"/>
</dbReference>
<dbReference type="Gene3D" id="3.40.50.10330">
    <property type="entry name" value="Probable inorganic polyphosphate/atp-NAD kinase, domain 1"/>
    <property type="match status" value="1"/>
</dbReference>
<dbReference type="PANTHER" id="PTHR20275:SF0">
    <property type="entry name" value="NAD KINASE"/>
    <property type="match status" value="1"/>
</dbReference>